<reference evidence="6 7" key="1">
    <citation type="journal article" date="2019" name="Plant Biotechnol. J.">
        <title>The red bayberry genome and genetic basis of sex determination.</title>
        <authorList>
            <person name="Jia H.M."/>
            <person name="Jia H.J."/>
            <person name="Cai Q.L."/>
            <person name="Wang Y."/>
            <person name="Zhao H.B."/>
            <person name="Yang W.F."/>
            <person name="Wang G.Y."/>
            <person name="Li Y.H."/>
            <person name="Zhan D.L."/>
            <person name="Shen Y.T."/>
            <person name="Niu Q.F."/>
            <person name="Chang L."/>
            <person name="Qiu J."/>
            <person name="Zhao L."/>
            <person name="Xie H.B."/>
            <person name="Fu W.Y."/>
            <person name="Jin J."/>
            <person name="Li X.W."/>
            <person name="Jiao Y."/>
            <person name="Zhou C.C."/>
            <person name="Tu T."/>
            <person name="Chai C.Y."/>
            <person name="Gao J.L."/>
            <person name="Fan L.J."/>
            <person name="van de Weg E."/>
            <person name="Wang J.Y."/>
            <person name="Gao Z.S."/>
        </authorList>
    </citation>
    <scope>NUCLEOTIDE SEQUENCE [LARGE SCALE GENOMIC DNA]</scope>
    <source>
        <tissue evidence="6">Leaves</tissue>
    </source>
</reference>
<organism evidence="6 7">
    <name type="scientific">Morella rubra</name>
    <name type="common">Chinese bayberry</name>
    <dbReference type="NCBI Taxonomy" id="262757"/>
    <lineage>
        <taxon>Eukaryota</taxon>
        <taxon>Viridiplantae</taxon>
        <taxon>Streptophyta</taxon>
        <taxon>Embryophyta</taxon>
        <taxon>Tracheophyta</taxon>
        <taxon>Spermatophyta</taxon>
        <taxon>Magnoliopsida</taxon>
        <taxon>eudicotyledons</taxon>
        <taxon>Gunneridae</taxon>
        <taxon>Pentapetalae</taxon>
        <taxon>rosids</taxon>
        <taxon>fabids</taxon>
        <taxon>Fagales</taxon>
        <taxon>Myricaceae</taxon>
        <taxon>Morella</taxon>
    </lineage>
</organism>
<evidence type="ECO:0000256" key="5">
    <source>
        <dbReference type="SAM" id="MobiDB-lite"/>
    </source>
</evidence>
<keyword evidence="3" id="KW-0326">Glycosidase</keyword>
<proteinExistence type="inferred from homology"/>
<dbReference type="SUPFAM" id="SSF51445">
    <property type="entry name" value="(Trans)glycosidases"/>
    <property type="match status" value="1"/>
</dbReference>
<dbReference type="OrthoDB" id="65569at2759"/>
<dbReference type="GO" id="GO:0008422">
    <property type="term" value="F:beta-glucosidase activity"/>
    <property type="evidence" value="ECO:0007669"/>
    <property type="project" value="TreeGrafter"/>
</dbReference>
<dbReference type="EMBL" id="RXIC02000020">
    <property type="protein sequence ID" value="KAB1222030.1"/>
    <property type="molecule type" value="Genomic_DNA"/>
</dbReference>
<dbReference type="Gene3D" id="3.20.20.80">
    <property type="entry name" value="Glycosidases"/>
    <property type="match status" value="1"/>
</dbReference>
<comment type="caution">
    <text evidence="6">The sequence shown here is derived from an EMBL/GenBank/DDBJ whole genome shotgun (WGS) entry which is preliminary data.</text>
</comment>
<sequence>MDSGGKGRDEEQDGMSVHSPCKAPPSSASSLPKASLLLPPFLSLYLSISIFDRHFTSDEVLQLLDRFYNLEMLKPDDEDMEILNHEEDFCLPQSFFIKEESSFFFQRKNSRPLIRIIGVQRDLRVLSSNIPFVMDNIISLDHCFAKGNSCIFKNLDNYRCPQDRVTVTAIVSSLCAKGHARRAGVSNVKVNGNNSVEGNPGKVADFSNADVAVDQYHRYNEDIQLMKDMGMDAYRFSIAWSRIFPRETLKMKVLTLRFVSDGTGEINQAGVDHYNNLINALLAKGIEPYVTLYHWDLPQALEDKYNGWLNPEIIKDFATYAETCFQKFGDRVKNWITFNEPHTFSIQGYDVGLQAPGRCSILLRLFCRAGNSATEPYIVAHNVLLSHAKVAQIYRQKFKRKQHGSLGISFDVIWFEPATNSTEDIEATQRAQDFQLGWFLEPLIFGNYPSSMRSRVGSRLPTFSKSDIALVKGSLDFVGINYYTTFYARHNSTDVIGVLLNDSVADSGAITLPFKDGKAIGDKANSIWLYMVPQGIKSLMNYIKQKYGNPLVIITENGMDDSNNPLIPIKDAVKDEKRIKYHNDHLTSLLASIQEDGCNVKGYFAWSLLDNWEWAAGYTSRFGLYFVDYNDKLKRYPKHSVQWFKNFLTSA</sequence>
<name>A0A6A1WGN6_9ROSI</name>
<dbReference type="InterPro" id="IPR017853">
    <property type="entry name" value="GH"/>
</dbReference>
<evidence type="ECO:0000313" key="7">
    <source>
        <dbReference type="Proteomes" id="UP000516437"/>
    </source>
</evidence>
<keyword evidence="7" id="KW-1185">Reference proteome</keyword>
<dbReference type="Proteomes" id="UP000516437">
    <property type="component" value="Chromosome 2"/>
</dbReference>
<dbReference type="PRINTS" id="PR00131">
    <property type="entry name" value="GLHYDRLASE1"/>
</dbReference>
<dbReference type="PANTHER" id="PTHR10353:SF302">
    <property type="entry name" value="BETA-GLUCOSIDASE 40"/>
    <property type="match status" value="1"/>
</dbReference>
<feature type="region of interest" description="Disordered" evidence="5">
    <location>
        <begin position="1"/>
        <end position="26"/>
    </location>
</feature>
<accession>A0A6A1WGN6</accession>
<dbReference type="AlphaFoldDB" id="A0A6A1WGN6"/>
<evidence type="ECO:0000256" key="4">
    <source>
        <dbReference type="RuleBase" id="RU003690"/>
    </source>
</evidence>
<dbReference type="GO" id="GO:0005975">
    <property type="term" value="P:carbohydrate metabolic process"/>
    <property type="evidence" value="ECO:0007669"/>
    <property type="project" value="InterPro"/>
</dbReference>
<dbReference type="InterPro" id="IPR001360">
    <property type="entry name" value="Glyco_hydro_1"/>
</dbReference>
<gene>
    <name evidence="6" type="ORF">CJ030_MR2G018522</name>
</gene>
<evidence type="ECO:0000256" key="3">
    <source>
        <dbReference type="ARBA" id="ARBA00023295"/>
    </source>
</evidence>
<comment type="similarity">
    <text evidence="1 4">Belongs to the glycosyl hydrolase 1 family.</text>
</comment>
<evidence type="ECO:0000256" key="2">
    <source>
        <dbReference type="ARBA" id="ARBA00022801"/>
    </source>
</evidence>
<dbReference type="Pfam" id="PF00232">
    <property type="entry name" value="Glyco_hydro_1"/>
    <property type="match status" value="1"/>
</dbReference>
<dbReference type="PANTHER" id="PTHR10353">
    <property type="entry name" value="GLYCOSYL HYDROLASE"/>
    <property type="match status" value="1"/>
</dbReference>
<dbReference type="FunFam" id="3.20.20.80:FF:000020">
    <property type="entry name" value="Beta-glucosidase 12"/>
    <property type="match status" value="1"/>
</dbReference>
<protein>
    <submittedName>
        <fullName evidence="6">Beta-glucosidase 40</fullName>
    </submittedName>
</protein>
<evidence type="ECO:0000313" key="6">
    <source>
        <dbReference type="EMBL" id="KAB1222030.1"/>
    </source>
</evidence>
<keyword evidence="2" id="KW-0378">Hydrolase</keyword>
<evidence type="ECO:0000256" key="1">
    <source>
        <dbReference type="ARBA" id="ARBA00010838"/>
    </source>
</evidence>